<evidence type="ECO:0000256" key="14">
    <source>
        <dbReference type="SAM" id="Phobius"/>
    </source>
</evidence>
<dbReference type="InterPro" id="IPR029033">
    <property type="entry name" value="His_PPase_superfam"/>
</dbReference>
<evidence type="ECO:0000313" key="16">
    <source>
        <dbReference type="Proteomes" id="UP000321570"/>
    </source>
</evidence>
<name>A0A564Y1E1_HYMDI</name>
<dbReference type="GO" id="GO:0034417">
    <property type="term" value="F:bisphosphoglycerate 3-phosphatase activity"/>
    <property type="evidence" value="ECO:0007669"/>
    <property type="project" value="UniProtKB-EC"/>
</dbReference>
<keyword evidence="7" id="KW-0378">Hydrolase</keyword>
<gene>
    <name evidence="15" type="ORF">WMSIL1_LOCUS1767</name>
</gene>
<organism evidence="15 16">
    <name type="scientific">Hymenolepis diminuta</name>
    <name type="common">Rat tapeworm</name>
    <dbReference type="NCBI Taxonomy" id="6216"/>
    <lineage>
        <taxon>Eukaryota</taxon>
        <taxon>Metazoa</taxon>
        <taxon>Spiralia</taxon>
        <taxon>Lophotrochozoa</taxon>
        <taxon>Platyhelminthes</taxon>
        <taxon>Cestoda</taxon>
        <taxon>Eucestoda</taxon>
        <taxon>Cyclophyllidea</taxon>
        <taxon>Hymenolepididae</taxon>
        <taxon>Hymenolepis</taxon>
    </lineage>
</organism>
<comment type="catalytic activity">
    <reaction evidence="12">
        <text>1D-myo-inositol hexakisphosphate + H2O = 1D-myo-inositol 1,2,4,5,6-pentakisphosphate + phosphate</text>
        <dbReference type="Rhea" id="RHEA:16989"/>
        <dbReference type="ChEBI" id="CHEBI:15377"/>
        <dbReference type="ChEBI" id="CHEBI:43474"/>
        <dbReference type="ChEBI" id="CHEBI:57798"/>
        <dbReference type="ChEBI" id="CHEBI:58130"/>
        <dbReference type="EC" id="3.1.3.62"/>
    </reaction>
    <physiologicalReaction direction="left-to-right" evidence="12">
        <dbReference type="Rhea" id="RHEA:16990"/>
    </physiologicalReaction>
</comment>
<dbReference type="Proteomes" id="UP000321570">
    <property type="component" value="Unassembled WGS sequence"/>
</dbReference>
<comment type="catalytic activity">
    <reaction evidence="10">
        <text>1D-myo-inositol 1,2,5,6-tetrakisphosphate + H2O = 1D-myo-inositol 1,2,6-trisphosphate + phosphate</text>
        <dbReference type="Rhea" id="RHEA:77119"/>
        <dbReference type="ChEBI" id="CHEBI:15377"/>
        <dbReference type="ChEBI" id="CHEBI:43474"/>
        <dbReference type="ChEBI" id="CHEBI:195535"/>
        <dbReference type="ChEBI" id="CHEBI:195537"/>
        <dbReference type="EC" id="3.1.3.62"/>
    </reaction>
    <physiologicalReaction direction="left-to-right" evidence="10">
        <dbReference type="Rhea" id="RHEA:77120"/>
    </physiologicalReaction>
</comment>
<dbReference type="EC" id="3.1.3.80" evidence="3"/>
<evidence type="ECO:0000256" key="7">
    <source>
        <dbReference type="ARBA" id="ARBA00022801"/>
    </source>
</evidence>
<evidence type="ECO:0000256" key="11">
    <source>
        <dbReference type="ARBA" id="ARBA00043671"/>
    </source>
</evidence>
<dbReference type="Pfam" id="PF00328">
    <property type="entry name" value="His_Phos_2"/>
    <property type="match status" value="1"/>
</dbReference>
<evidence type="ECO:0000256" key="6">
    <source>
        <dbReference type="ARBA" id="ARBA00022729"/>
    </source>
</evidence>
<evidence type="ECO:0000256" key="1">
    <source>
        <dbReference type="ARBA" id="ARBA00004370"/>
    </source>
</evidence>
<keyword evidence="14" id="KW-1133">Transmembrane helix</keyword>
<comment type="catalytic activity">
    <reaction evidence="13">
        <text>(2R)-2,3-bisphosphoglycerate + H2O = (2R)-2-phosphoglycerate + phosphate</text>
        <dbReference type="Rhea" id="RHEA:27381"/>
        <dbReference type="ChEBI" id="CHEBI:15377"/>
        <dbReference type="ChEBI" id="CHEBI:43474"/>
        <dbReference type="ChEBI" id="CHEBI:58248"/>
        <dbReference type="ChEBI" id="CHEBI:58289"/>
        <dbReference type="EC" id="3.1.3.80"/>
    </reaction>
    <physiologicalReaction direction="left-to-right" evidence="13">
        <dbReference type="Rhea" id="RHEA:27382"/>
    </physiologicalReaction>
</comment>
<proteinExistence type="inferred from homology"/>
<evidence type="ECO:0000256" key="5">
    <source>
        <dbReference type="ARBA" id="ARBA00018097"/>
    </source>
</evidence>
<dbReference type="EMBL" id="CABIJS010000044">
    <property type="protein sequence ID" value="VUZ41037.1"/>
    <property type="molecule type" value="Genomic_DNA"/>
</dbReference>
<feature type="transmembrane region" description="Helical" evidence="14">
    <location>
        <begin position="18"/>
        <end position="38"/>
    </location>
</feature>
<dbReference type="EC" id="3.1.3.62" evidence="4"/>
<comment type="catalytic activity">
    <reaction evidence="11">
        <text>1D-myo-inositol 1,2,4,5,6-pentakisphosphate + H2O = 1D-myo-inositol 1,2,5,6-tetrakisphosphate + phosphate</text>
        <dbReference type="Rhea" id="RHEA:77115"/>
        <dbReference type="ChEBI" id="CHEBI:15377"/>
        <dbReference type="ChEBI" id="CHEBI:43474"/>
        <dbReference type="ChEBI" id="CHEBI:57798"/>
        <dbReference type="ChEBI" id="CHEBI:195535"/>
        <dbReference type="EC" id="3.1.3.62"/>
    </reaction>
    <physiologicalReaction direction="left-to-right" evidence="11">
        <dbReference type="Rhea" id="RHEA:77116"/>
    </physiologicalReaction>
</comment>
<dbReference type="PANTHER" id="PTHR20963">
    <property type="entry name" value="MULTIPLE INOSITOL POLYPHOSPHATE PHOSPHATASE-RELATED"/>
    <property type="match status" value="1"/>
</dbReference>
<dbReference type="PANTHER" id="PTHR20963:SF8">
    <property type="entry name" value="MULTIPLE INOSITOL POLYPHOSPHATE PHOSPHATASE 1"/>
    <property type="match status" value="1"/>
</dbReference>
<dbReference type="SUPFAM" id="SSF53254">
    <property type="entry name" value="Phosphoglycerate mutase-like"/>
    <property type="match status" value="1"/>
</dbReference>
<dbReference type="CDD" id="cd07061">
    <property type="entry name" value="HP_HAP_like"/>
    <property type="match status" value="1"/>
</dbReference>
<keyword evidence="16" id="KW-1185">Reference proteome</keyword>
<dbReference type="Gene3D" id="3.40.50.1240">
    <property type="entry name" value="Phosphoglycerate mutase-like"/>
    <property type="match status" value="1"/>
</dbReference>
<evidence type="ECO:0000256" key="4">
    <source>
        <dbReference type="ARBA" id="ARBA00013040"/>
    </source>
</evidence>
<dbReference type="GO" id="GO:0016020">
    <property type="term" value="C:membrane"/>
    <property type="evidence" value="ECO:0007669"/>
    <property type="project" value="UniProtKB-SubCell"/>
</dbReference>
<dbReference type="InterPro" id="IPR000560">
    <property type="entry name" value="His_Pase_clade-2"/>
</dbReference>
<evidence type="ECO:0000256" key="10">
    <source>
        <dbReference type="ARBA" id="ARBA00043668"/>
    </source>
</evidence>
<comment type="similarity">
    <text evidence="2">Belongs to the histidine acid phosphatase family. MINPP1 subfamily.</text>
</comment>
<keyword evidence="14" id="KW-0812">Transmembrane</keyword>
<comment type="subcellular location">
    <subcellularLocation>
        <location evidence="1">Membrane</location>
    </subcellularLocation>
</comment>
<keyword evidence="8 14" id="KW-0472">Membrane</keyword>
<evidence type="ECO:0000313" key="15">
    <source>
        <dbReference type="EMBL" id="VUZ41037.1"/>
    </source>
</evidence>
<protein>
    <recommendedName>
        <fullName evidence="5">Multiple inositol polyphosphate phosphatase 1</fullName>
        <ecNumber evidence="4">3.1.3.62</ecNumber>
        <ecNumber evidence="3">3.1.3.80</ecNumber>
    </recommendedName>
    <alternativeName>
        <fullName evidence="9">2,3-bisphosphoglycerate 3-phosphatase</fullName>
    </alternativeName>
</protein>
<keyword evidence="6" id="KW-0732">Signal</keyword>
<dbReference type="GO" id="GO:0003993">
    <property type="term" value="F:acid phosphatase activity"/>
    <property type="evidence" value="ECO:0007669"/>
    <property type="project" value="TreeGrafter"/>
</dbReference>
<dbReference type="PROSITE" id="PS00616">
    <property type="entry name" value="HIS_ACID_PHOSPHAT_1"/>
    <property type="match status" value="1"/>
</dbReference>
<dbReference type="AlphaFoldDB" id="A0A564Y1E1"/>
<evidence type="ECO:0000256" key="13">
    <source>
        <dbReference type="ARBA" id="ARBA00043832"/>
    </source>
</evidence>
<accession>A0A564Y1E1</accession>
<evidence type="ECO:0000256" key="8">
    <source>
        <dbReference type="ARBA" id="ARBA00023136"/>
    </source>
</evidence>
<dbReference type="GO" id="GO:0052745">
    <property type="term" value="F:inositol phosphate phosphatase activity"/>
    <property type="evidence" value="ECO:0007669"/>
    <property type="project" value="TreeGrafter"/>
</dbReference>
<reference evidence="15 16" key="1">
    <citation type="submission" date="2019-07" db="EMBL/GenBank/DDBJ databases">
        <authorList>
            <person name="Jastrzebski P J."/>
            <person name="Paukszto L."/>
            <person name="Jastrzebski P J."/>
        </authorList>
    </citation>
    <scope>NUCLEOTIDE SEQUENCE [LARGE SCALE GENOMIC DNA]</scope>
    <source>
        <strain evidence="15 16">WMS-il1</strain>
    </source>
</reference>
<evidence type="ECO:0000256" key="9">
    <source>
        <dbReference type="ARBA" id="ARBA00031642"/>
    </source>
</evidence>
<sequence>MHDLVTLSATALPIIKTALMDIPGILFLCVGLVLYYFVSTNLPYDESLVGGYSLTAFGSKTAYKNNGLKSEHDSFLNCKRLVHVNVLHRHGTRSPDAKFSKKVEKYRNLLEPLLPGWNFSTKSCGAGEKVLLPSGHDELEGIGRRMRKLLPEEFYRASNMRAVSSDTQRTLASAKSFLSTFTDDKVDIFIDQERVRFFAFCNNYFENIRSGDIAKAEYNKFKDGPEMHAVLKEVIVDHKLESLGLTTSDIANLYKVASYEVSVMDENATLPDWVRLFRPNHLYVLEYLHDLKQYWTKGNAFQVNYEQVCPLWGKMLVDMRESANYDIQLIEAKISGSNESIDKLIAPPKSVFWFGHAETLLPMVAKLGMFNESVASEHGGGSHLSADGFPSRLQRLTLDDLPVSNLFRSSHIIPFGANLGFFLFYDPIKNAKPSLDDYCIEVRLNEEVVEMIPQDKNATRPLRLGYVLKYFHDCLPENYDIRAVCGIKTKTERVIPE</sequence>
<evidence type="ECO:0000256" key="2">
    <source>
        <dbReference type="ARBA" id="ARBA00008422"/>
    </source>
</evidence>
<evidence type="ECO:0000256" key="12">
    <source>
        <dbReference type="ARBA" id="ARBA00043691"/>
    </source>
</evidence>
<evidence type="ECO:0000256" key="3">
    <source>
        <dbReference type="ARBA" id="ARBA00012976"/>
    </source>
</evidence>
<dbReference type="InterPro" id="IPR033379">
    <property type="entry name" value="Acid_Pase_AS"/>
</dbReference>